<dbReference type="RefSeq" id="WP_150274294.1">
    <property type="nucleotide sequence ID" value="NZ_CP029194.1"/>
</dbReference>
<dbReference type="AlphaFoldDB" id="A0A5P2B3B7"/>
<dbReference type="Gene3D" id="3.40.50.10400">
    <property type="entry name" value="Hypothetical protein PA1492"/>
    <property type="match status" value="1"/>
</dbReference>
<protein>
    <submittedName>
        <fullName evidence="1">DUF4406 domain-containing protein</fullName>
    </submittedName>
</protein>
<reference evidence="1 2" key="1">
    <citation type="submission" date="2018-05" db="EMBL/GenBank/DDBJ databases">
        <title>Streptomyces venezuelae.</title>
        <authorList>
            <person name="Kim W."/>
            <person name="Lee N."/>
            <person name="Cho B.-K."/>
        </authorList>
    </citation>
    <scope>NUCLEOTIDE SEQUENCE [LARGE SCALE GENOMIC DNA]</scope>
    <source>
        <strain evidence="1 2">ATCC 15068</strain>
    </source>
</reference>
<gene>
    <name evidence="1" type="ORF">DEJ46_10345</name>
</gene>
<name>A0A5P2B3B7_STRVZ</name>
<accession>A0A5P2B3B7</accession>
<dbReference type="EMBL" id="CP029194">
    <property type="protein sequence ID" value="QES24517.1"/>
    <property type="molecule type" value="Genomic_DNA"/>
</dbReference>
<dbReference type="OrthoDB" id="9796022at2"/>
<proteinExistence type="predicted"/>
<dbReference type="Proteomes" id="UP000324106">
    <property type="component" value="Chromosome"/>
</dbReference>
<organism evidence="1 2">
    <name type="scientific">Streptomyces venezuelae</name>
    <dbReference type="NCBI Taxonomy" id="54571"/>
    <lineage>
        <taxon>Bacteria</taxon>
        <taxon>Bacillati</taxon>
        <taxon>Actinomycetota</taxon>
        <taxon>Actinomycetes</taxon>
        <taxon>Kitasatosporales</taxon>
        <taxon>Streptomycetaceae</taxon>
        <taxon>Streptomyces</taxon>
    </lineage>
</organism>
<evidence type="ECO:0000313" key="1">
    <source>
        <dbReference type="EMBL" id="QES24517.1"/>
    </source>
</evidence>
<sequence>MILVAGPYRSGTGDDPHKLEANVRAMNEVALVLFRAGHLPVTGEALALPLLEAAGGARPGDALFQEVFHPVAERLLSRCDAVLRIGGPSEGADMMVARAREQGLDVYGSLAAVPALVPAVPALTPAVVPPTAR</sequence>
<evidence type="ECO:0000313" key="2">
    <source>
        <dbReference type="Proteomes" id="UP000324106"/>
    </source>
</evidence>